<dbReference type="GO" id="GO:0009738">
    <property type="term" value="P:abscisic acid-activated signaling pathway"/>
    <property type="evidence" value="ECO:0007669"/>
    <property type="project" value="UniProtKB-KW"/>
</dbReference>
<comment type="caution">
    <text evidence="11">The sequence shown here is derived from an EMBL/GenBank/DDBJ whole genome shotgun (WGS) entry which is preliminary data.</text>
</comment>
<comment type="subcellular location">
    <subcellularLocation>
        <location evidence="1">Nucleus</location>
    </subcellularLocation>
</comment>
<evidence type="ECO:0000256" key="3">
    <source>
        <dbReference type="ARBA" id="ARBA00023015"/>
    </source>
</evidence>
<dbReference type="PANTHER" id="PTHR22952">
    <property type="entry name" value="CAMP-RESPONSE ELEMENT BINDING PROTEIN-RELATED"/>
    <property type="match status" value="1"/>
</dbReference>
<evidence type="ECO:0000256" key="2">
    <source>
        <dbReference type="ARBA" id="ARBA00022682"/>
    </source>
</evidence>
<dbReference type="InterPro" id="IPR043452">
    <property type="entry name" value="BZIP46-like"/>
</dbReference>
<feature type="region of interest" description="Disordered" evidence="9">
    <location>
        <begin position="1"/>
        <end position="27"/>
    </location>
</feature>
<evidence type="ECO:0000256" key="9">
    <source>
        <dbReference type="SAM" id="MobiDB-lite"/>
    </source>
</evidence>
<dbReference type="PROSITE" id="PS00036">
    <property type="entry name" value="BZIP_BASIC"/>
    <property type="match status" value="1"/>
</dbReference>
<dbReference type="SMART" id="SM00338">
    <property type="entry name" value="BRLZ"/>
    <property type="match status" value="1"/>
</dbReference>
<evidence type="ECO:0000313" key="12">
    <source>
        <dbReference type="Proteomes" id="UP000593562"/>
    </source>
</evidence>
<evidence type="ECO:0000256" key="1">
    <source>
        <dbReference type="ARBA" id="ARBA00004123"/>
    </source>
</evidence>
<dbReference type="AlphaFoldDB" id="A0A7J7DXV4"/>
<reference evidence="11 12" key="1">
    <citation type="journal article" date="2020" name="Nat. Commun.">
        <title>Genome of Tripterygium wilfordii and identification of cytochrome P450 involved in triptolide biosynthesis.</title>
        <authorList>
            <person name="Tu L."/>
            <person name="Su P."/>
            <person name="Zhang Z."/>
            <person name="Gao L."/>
            <person name="Wang J."/>
            <person name="Hu T."/>
            <person name="Zhou J."/>
            <person name="Zhang Y."/>
            <person name="Zhao Y."/>
            <person name="Liu Y."/>
            <person name="Song Y."/>
            <person name="Tong Y."/>
            <person name="Lu Y."/>
            <person name="Yang J."/>
            <person name="Xu C."/>
            <person name="Jia M."/>
            <person name="Peters R.J."/>
            <person name="Huang L."/>
            <person name="Gao W."/>
        </authorList>
    </citation>
    <scope>NUCLEOTIDE SEQUENCE [LARGE SCALE GENOMIC DNA]</scope>
    <source>
        <strain evidence="12">cv. XIE 37</strain>
        <tissue evidence="11">Leaf</tissue>
    </source>
</reference>
<dbReference type="FunCoup" id="A0A7J7DXV4">
    <property type="interactions" value="883"/>
</dbReference>
<evidence type="ECO:0000256" key="4">
    <source>
        <dbReference type="ARBA" id="ARBA00023125"/>
    </source>
</evidence>
<keyword evidence="3" id="KW-0805">Transcription regulation</keyword>
<evidence type="ECO:0000259" key="10">
    <source>
        <dbReference type="PROSITE" id="PS50217"/>
    </source>
</evidence>
<dbReference type="InParanoid" id="A0A7J7DXV4"/>
<dbReference type="PANTHER" id="PTHR22952:SF463">
    <property type="entry name" value="ABSCISIC ACID-INSENSITIVE 5-LIKE PROTEIN 7"/>
    <property type="match status" value="1"/>
</dbReference>
<evidence type="ECO:0000256" key="7">
    <source>
        <dbReference type="ARBA" id="ARBA00061369"/>
    </source>
</evidence>
<dbReference type="CDD" id="cd14707">
    <property type="entry name" value="bZIP_plant_BZIP46"/>
    <property type="match status" value="1"/>
</dbReference>
<keyword evidence="4" id="KW-0238">DNA-binding</keyword>
<dbReference type="InterPro" id="IPR004827">
    <property type="entry name" value="bZIP"/>
</dbReference>
<accession>A0A7J7DXV4</accession>
<dbReference type="InterPro" id="IPR046347">
    <property type="entry name" value="bZIP_sf"/>
</dbReference>
<dbReference type="GO" id="GO:0003677">
    <property type="term" value="F:DNA binding"/>
    <property type="evidence" value="ECO:0007669"/>
    <property type="project" value="UniProtKB-KW"/>
</dbReference>
<dbReference type="Gene3D" id="1.20.5.170">
    <property type="match status" value="1"/>
</dbReference>
<dbReference type="Proteomes" id="UP000593562">
    <property type="component" value="Unassembled WGS sequence"/>
</dbReference>
<keyword evidence="12" id="KW-1185">Reference proteome</keyword>
<evidence type="ECO:0000256" key="8">
    <source>
        <dbReference type="SAM" id="Coils"/>
    </source>
</evidence>
<evidence type="ECO:0000313" key="11">
    <source>
        <dbReference type="EMBL" id="KAF5751202.1"/>
    </source>
</evidence>
<dbReference type="GO" id="GO:0045893">
    <property type="term" value="P:positive regulation of DNA-templated transcription"/>
    <property type="evidence" value="ECO:0007669"/>
    <property type="project" value="InterPro"/>
</dbReference>
<evidence type="ECO:0000256" key="6">
    <source>
        <dbReference type="ARBA" id="ARBA00023242"/>
    </source>
</evidence>
<keyword evidence="8" id="KW-0175">Coiled coil</keyword>
<proteinExistence type="inferred from homology"/>
<dbReference type="GO" id="GO:0005634">
    <property type="term" value="C:nucleus"/>
    <property type="evidence" value="ECO:0007669"/>
    <property type="project" value="UniProtKB-SubCell"/>
</dbReference>
<keyword evidence="6" id="KW-0539">Nucleus</keyword>
<feature type="domain" description="BZIP" evidence="10">
    <location>
        <begin position="364"/>
        <end position="409"/>
    </location>
</feature>
<keyword evidence="5" id="KW-0804">Transcription</keyword>
<dbReference type="SUPFAM" id="SSF57959">
    <property type="entry name" value="Leucine zipper domain"/>
    <property type="match status" value="1"/>
</dbReference>
<evidence type="ECO:0000256" key="5">
    <source>
        <dbReference type="ARBA" id="ARBA00023163"/>
    </source>
</evidence>
<sequence length="445" mass="48107">MGSHLNFKSFGDMPLGEGNSGKSPGSFTLTRQSSLYSLTFDELQNTFSGPGKDFGSMNMDELLKSIWTAEEGQAVTSAAGGAEGNVTGGNLQRQGSLTLPRTLSQKTVDEVWRDFMKETVGVKDGSTVGGGGSNMPQRQPTLGEMTLEEFLARAGVAREDTQQIGRPIDSGFYAELSKPNNNAGLVLGFQQANQNNGLVANRMMENNNSVPLQPHSFALNDGGIRSSQQYPQQLLLQQQQQLHHHQPLQQRHQQPIFPNQATVAFSSPMHLASSAQLASPSVRPSAVGTVDPSLNNNLAQVSGLESGGMKMVGLGAGGITVASGSPAGQLSPDVIAKNNVDTLSPVPYVFTRGRKANPAVEKVVERRKKRMIKNRESAARSRARKQAYTLELEAEIAKLKESNEELQRKQVEIMEMQKNQVCITPLLSLTSLLFVSSSLLFVQEV</sequence>
<keyword evidence="2" id="KW-0938">Abscisic acid signaling pathway</keyword>
<feature type="coiled-coil region" evidence="8">
    <location>
        <begin position="385"/>
        <end position="419"/>
    </location>
</feature>
<protein>
    <submittedName>
        <fullName evidence="11">ABSCISIC ACID-INSENSITIVE 5-like protein 5 isoform X2</fullName>
    </submittedName>
</protein>
<dbReference type="GO" id="GO:0003700">
    <property type="term" value="F:DNA-binding transcription factor activity"/>
    <property type="evidence" value="ECO:0007669"/>
    <property type="project" value="InterPro"/>
</dbReference>
<dbReference type="FunFam" id="1.20.5.170:FF:000048">
    <property type="entry name" value="ABSCISIC ACID-INSENSITIVE 5-like protein 5"/>
    <property type="match status" value="1"/>
</dbReference>
<dbReference type="PROSITE" id="PS50217">
    <property type="entry name" value="BZIP"/>
    <property type="match status" value="1"/>
</dbReference>
<dbReference type="EMBL" id="JAAARO010000002">
    <property type="protein sequence ID" value="KAF5751202.1"/>
    <property type="molecule type" value="Genomic_DNA"/>
</dbReference>
<organism evidence="11 12">
    <name type="scientific">Tripterygium wilfordii</name>
    <name type="common">Thunder God vine</name>
    <dbReference type="NCBI Taxonomy" id="458696"/>
    <lineage>
        <taxon>Eukaryota</taxon>
        <taxon>Viridiplantae</taxon>
        <taxon>Streptophyta</taxon>
        <taxon>Embryophyta</taxon>
        <taxon>Tracheophyta</taxon>
        <taxon>Spermatophyta</taxon>
        <taxon>Magnoliopsida</taxon>
        <taxon>eudicotyledons</taxon>
        <taxon>Gunneridae</taxon>
        <taxon>Pentapetalae</taxon>
        <taxon>rosids</taxon>
        <taxon>fabids</taxon>
        <taxon>Celastrales</taxon>
        <taxon>Celastraceae</taxon>
        <taxon>Tripterygium</taxon>
    </lineage>
</organism>
<dbReference type="Pfam" id="PF00170">
    <property type="entry name" value="bZIP_1"/>
    <property type="match status" value="1"/>
</dbReference>
<gene>
    <name evidence="11" type="ORF">HS088_TW02G00212</name>
</gene>
<name>A0A7J7DXV4_TRIWF</name>
<comment type="similarity">
    <text evidence="7">Belongs to the bZIP family. ABI5 subfamily.</text>
</comment>